<reference evidence="4" key="1">
    <citation type="submission" date="2021-12" db="EMBL/GenBank/DDBJ databases">
        <title>Convergent genome expansion in fungi linked to evolution of root-endophyte symbiosis.</title>
        <authorList>
            <consortium name="DOE Joint Genome Institute"/>
            <person name="Ke Y.-H."/>
            <person name="Bonito G."/>
            <person name="Liao H.-L."/>
            <person name="Looney B."/>
            <person name="Rojas-Flechas A."/>
            <person name="Nash J."/>
            <person name="Hameed K."/>
            <person name="Schadt C."/>
            <person name="Martin F."/>
            <person name="Crous P.W."/>
            <person name="Miettinen O."/>
            <person name="Magnuson J.K."/>
            <person name="Labbe J."/>
            <person name="Jacobson D."/>
            <person name="Doktycz M.J."/>
            <person name="Veneault-Fourrey C."/>
            <person name="Kuo A."/>
            <person name="Mondo S."/>
            <person name="Calhoun S."/>
            <person name="Riley R."/>
            <person name="Ohm R."/>
            <person name="LaButti K."/>
            <person name="Andreopoulos B."/>
            <person name="Pangilinan J."/>
            <person name="Nolan M."/>
            <person name="Tritt A."/>
            <person name="Clum A."/>
            <person name="Lipzen A."/>
            <person name="Daum C."/>
            <person name="Barry K."/>
            <person name="Grigoriev I.V."/>
            <person name="Vilgalys R."/>
        </authorList>
    </citation>
    <scope>NUCLEOTIDE SEQUENCE</scope>
    <source>
        <strain evidence="4">PMI_201</strain>
    </source>
</reference>
<feature type="domain" description="FAS1" evidence="3">
    <location>
        <begin position="202"/>
        <end position="339"/>
    </location>
</feature>
<comment type="caution">
    <text evidence="4">The sequence shown here is derived from an EMBL/GenBank/DDBJ whole genome shotgun (WGS) entry which is preliminary data.</text>
</comment>
<name>A0AAD4KFJ8_9EURO</name>
<dbReference type="InterPro" id="IPR036378">
    <property type="entry name" value="FAS1_dom_sf"/>
</dbReference>
<feature type="compositionally biased region" description="Basic and acidic residues" evidence="1">
    <location>
        <begin position="503"/>
        <end position="522"/>
    </location>
</feature>
<dbReference type="InterPro" id="IPR050904">
    <property type="entry name" value="Adhesion/Biosynth-related"/>
</dbReference>
<proteinExistence type="predicted"/>
<keyword evidence="5" id="KW-1185">Reference proteome</keyword>
<feature type="compositionally biased region" description="Basic and acidic residues" evidence="1">
    <location>
        <begin position="93"/>
        <end position="107"/>
    </location>
</feature>
<sequence length="535" mass="60426">MKTSLLLLAAPLAAAFILPNEQQILSVFSDDDNNNNNAIADAHHHEKSLTANSHHSYDGLEEEIDSYSIPDALAWHHVSGLVDALQSHIAQDMKDLEGPPPSKGEKCHHSKYDKKKKKKKHHADEHHFEDGKGHHGHGAQRDVFDAPPPHKPGFFDKVKGHLMHFFGPPRHHELDGYGYGKPPKHAGFPHHHHHHHHPHKYNQTIYELISSSNHTRIFTKIISKYDEVVEYLNSTKANYTIFVPLDDAFRHIHHKPNVSKAAVLKWLEYHVSPKVFTKRDFFEVQTVPTFLPEGNDGKFPQRISTQVGFRGLSLNFFAHVIRSDIFATNGVIHGIDEFLIPPFGAADTLELLPSVFSTLNLGLIKTGLIDIFNSDVPKSGGTFFAPSNHAFNTLGPKINAFLFSRVGRPYLKALLKYHIIANHTLFSDAYYKPKSTESQVKHGQHLDLPTLLHNKPLSIDIYHLHRLAHIVLNDKTHVVVPNVPVREGVIHVVSTVIIPPRPDSSREESEEPDHPPTGEYLSVRDLKERLEGYLD</sequence>
<evidence type="ECO:0000313" key="4">
    <source>
        <dbReference type="EMBL" id="KAH8689841.1"/>
    </source>
</evidence>
<evidence type="ECO:0000313" key="5">
    <source>
        <dbReference type="Proteomes" id="UP001201262"/>
    </source>
</evidence>
<keyword evidence="2" id="KW-0732">Signal</keyword>
<dbReference type="RefSeq" id="XP_046066124.1">
    <property type="nucleotide sequence ID" value="XM_046219183.1"/>
</dbReference>
<dbReference type="PANTHER" id="PTHR10900:SF125">
    <property type="entry name" value="FAS1 DOMAIN-CONTAINING PROTEIN YLR001C"/>
    <property type="match status" value="1"/>
</dbReference>
<dbReference type="Pfam" id="PF02469">
    <property type="entry name" value="Fasciclin"/>
    <property type="match status" value="2"/>
</dbReference>
<dbReference type="Proteomes" id="UP001201262">
    <property type="component" value="Unassembled WGS sequence"/>
</dbReference>
<accession>A0AAD4KFJ8</accession>
<dbReference type="GeneID" id="70249470"/>
<feature type="compositionally biased region" description="Basic residues" evidence="1">
    <location>
        <begin position="108"/>
        <end position="121"/>
    </location>
</feature>
<gene>
    <name evidence="4" type="ORF">BGW36DRAFT_411761</name>
</gene>
<evidence type="ECO:0000259" key="3">
    <source>
        <dbReference type="PROSITE" id="PS50213"/>
    </source>
</evidence>
<dbReference type="Gene3D" id="2.30.180.10">
    <property type="entry name" value="FAS1 domain"/>
    <property type="match status" value="2"/>
</dbReference>
<dbReference type="AlphaFoldDB" id="A0AAD4KFJ8"/>
<feature type="region of interest" description="Disordered" evidence="1">
    <location>
        <begin position="500"/>
        <end position="522"/>
    </location>
</feature>
<organism evidence="4 5">
    <name type="scientific">Talaromyces proteolyticus</name>
    <dbReference type="NCBI Taxonomy" id="1131652"/>
    <lineage>
        <taxon>Eukaryota</taxon>
        <taxon>Fungi</taxon>
        <taxon>Dikarya</taxon>
        <taxon>Ascomycota</taxon>
        <taxon>Pezizomycotina</taxon>
        <taxon>Eurotiomycetes</taxon>
        <taxon>Eurotiomycetidae</taxon>
        <taxon>Eurotiales</taxon>
        <taxon>Trichocomaceae</taxon>
        <taxon>Talaromyces</taxon>
        <taxon>Talaromyces sect. Bacilispori</taxon>
    </lineage>
</organism>
<protein>
    <submittedName>
        <fullName evidence="4">FAS1 domain-containing protein</fullName>
    </submittedName>
</protein>
<feature type="chain" id="PRO_5042100123" evidence="2">
    <location>
        <begin position="16"/>
        <end position="535"/>
    </location>
</feature>
<feature type="domain" description="FAS1" evidence="3">
    <location>
        <begin position="342"/>
        <end position="497"/>
    </location>
</feature>
<evidence type="ECO:0000256" key="2">
    <source>
        <dbReference type="SAM" id="SignalP"/>
    </source>
</evidence>
<dbReference type="SMART" id="SM00554">
    <property type="entry name" value="FAS1"/>
    <property type="match status" value="2"/>
</dbReference>
<dbReference type="InterPro" id="IPR000782">
    <property type="entry name" value="FAS1_domain"/>
</dbReference>
<dbReference type="EMBL" id="JAJTJA010000014">
    <property type="protein sequence ID" value="KAH8689841.1"/>
    <property type="molecule type" value="Genomic_DNA"/>
</dbReference>
<dbReference type="PANTHER" id="PTHR10900">
    <property type="entry name" value="PERIOSTIN-RELATED"/>
    <property type="match status" value="1"/>
</dbReference>
<feature type="compositionally biased region" description="Basic and acidic residues" evidence="1">
    <location>
        <begin position="122"/>
        <end position="144"/>
    </location>
</feature>
<evidence type="ECO:0000256" key="1">
    <source>
        <dbReference type="SAM" id="MobiDB-lite"/>
    </source>
</evidence>
<feature type="signal peptide" evidence="2">
    <location>
        <begin position="1"/>
        <end position="15"/>
    </location>
</feature>
<feature type="region of interest" description="Disordered" evidence="1">
    <location>
        <begin position="93"/>
        <end position="148"/>
    </location>
</feature>
<dbReference type="SUPFAM" id="SSF82153">
    <property type="entry name" value="FAS1 domain"/>
    <property type="match status" value="2"/>
</dbReference>
<dbReference type="PROSITE" id="PS50213">
    <property type="entry name" value="FAS1"/>
    <property type="match status" value="2"/>
</dbReference>